<evidence type="ECO:0000256" key="6">
    <source>
        <dbReference type="ARBA" id="ARBA00022840"/>
    </source>
</evidence>
<keyword evidence="7" id="KW-0238">DNA-binding</keyword>
<comment type="similarity">
    <text evidence="1">Belongs to the helicase family. RecQ subfamily.</text>
</comment>
<dbReference type="InterPro" id="IPR001650">
    <property type="entry name" value="Helicase_C-like"/>
</dbReference>
<dbReference type="Gene3D" id="3.40.50.300">
    <property type="entry name" value="P-loop containing nucleotide triphosphate hydrolases"/>
    <property type="match status" value="2"/>
</dbReference>
<dbReference type="GO" id="GO:0003677">
    <property type="term" value="F:DNA binding"/>
    <property type="evidence" value="ECO:0007669"/>
    <property type="project" value="UniProtKB-KW"/>
</dbReference>
<evidence type="ECO:0000256" key="4">
    <source>
        <dbReference type="ARBA" id="ARBA00022801"/>
    </source>
</evidence>
<evidence type="ECO:0000259" key="14">
    <source>
        <dbReference type="PROSITE" id="PS51194"/>
    </source>
</evidence>
<dbReference type="Gene3D" id="1.10.10.10">
    <property type="entry name" value="Winged helix-like DNA-binding domain superfamily/Winged helix DNA-binding domain"/>
    <property type="match status" value="1"/>
</dbReference>
<dbReference type="EMBL" id="SRMF01000004">
    <property type="protein sequence ID" value="TGG92897.1"/>
    <property type="molecule type" value="Genomic_DNA"/>
</dbReference>
<dbReference type="InterPro" id="IPR004589">
    <property type="entry name" value="DNA_helicase_ATP-dep_RecQ"/>
</dbReference>
<keyword evidence="2" id="KW-0479">Metal-binding</keyword>
<dbReference type="GO" id="GO:0005524">
    <property type="term" value="F:ATP binding"/>
    <property type="evidence" value="ECO:0007669"/>
    <property type="project" value="UniProtKB-KW"/>
</dbReference>
<dbReference type="OrthoDB" id="9760034at2"/>
<keyword evidence="3" id="KW-0547">Nucleotide-binding</keyword>
<dbReference type="GO" id="GO:0043590">
    <property type="term" value="C:bacterial nucleoid"/>
    <property type="evidence" value="ECO:0007669"/>
    <property type="project" value="TreeGrafter"/>
</dbReference>
<dbReference type="GO" id="GO:0030894">
    <property type="term" value="C:replisome"/>
    <property type="evidence" value="ECO:0007669"/>
    <property type="project" value="TreeGrafter"/>
</dbReference>
<gene>
    <name evidence="15" type="ORF">E4656_12300</name>
</gene>
<dbReference type="NCBIfam" id="TIGR00614">
    <property type="entry name" value="recQ_fam"/>
    <property type="match status" value="1"/>
</dbReference>
<evidence type="ECO:0000256" key="10">
    <source>
        <dbReference type="ARBA" id="ARBA00034808"/>
    </source>
</evidence>
<dbReference type="InterPro" id="IPR036388">
    <property type="entry name" value="WH-like_DNA-bd_sf"/>
</dbReference>
<proteinExistence type="inferred from homology"/>
<dbReference type="GO" id="GO:0009378">
    <property type="term" value="F:four-way junction helicase activity"/>
    <property type="evidence" value="ECO:0007669"/>
    <property type="project" value="TreeGrafter"/>
</dbReference>
<evidence type="ECO:0000256" key="9">
    <source>
        <dbReference type="ARBA" id="ARBA00034617"/>
    </source>
</evidence>
<dbReference type="Pfam" id="PF16124">
    <property type="entry name" value="RecQ_Zn_bind"/>
    <property type="match status" value="1"/>
</dbReference>
<dbReference type="GO" id="GO:0006281">
    <property type="term" value="P:DNA repair"/>
    <property type="evidence" value="ECO:0007669"/>
    <property type="project" value="TreeGrafter"/>
</dbReference>
<dbReference type="CDD" id="cd17920">
    <property type="entry name" value="DEXHc_RecQ"/>
    <property type="match status" value="1"/>
</dbReference>
<evidence type="ECO:0000256" key="1">
    <source>
        <dbReference type="ARBA" id="ARBA00005446"/>
    </source>
</evidence>
<dbReference type="PANTHER" id="PTHR13710:SF105">
    <property type="entry name" value="ATP-DEPENDENT DNA HELICASE Q1"/>
    <property type="match status" value="1"/>
</dbReference>
<dbReference type="SMART" id="SM00487">
    <property type="entry name" value="DEXDc"/>
    <property type="match status" value="1"/>
</dbReference>
<keyword evidence="8" id="KW-0413">Isomerase</keyword>
<dbReference type="PROSITE" id="PS51194">
    <property type="entry name" value="HELICASE_CTER"/>
    <property type="match status" value="1"/>
</dbReference>
<dbReference type="SUPFAM" id="SSF52540">
    <property type="entry name" value="P-loop containing nucleoside triphosphate hydrolases"/>
    <property type="match status" value="1"/>
</dbReference>
<evidence type="ECO:0000256" key="8">
    <source>
        <dbReference type="ARBA" id="ARBA00023235"/>
    </source>
</evidence>
<feature type="domain" description="Helicase C-terminal" evidence="14">
    <location>
        <begin position="223"/>
        <end position="382"/>
    </location>
</feature>
<dbReference type="Proteomes" id="UP000297475">
    <property type="component" value="Unassembled WGS sequence"/>
</dbReference>
<keyword evidence="5 15" id="KW-0347">Helicase</keyword>
<sequence>MDSTQQQVQHHLQNTFRLSAFRPGQQDVINTLLAGRSALAIFPTGGGKSLCYQLPALMLDGLTLVVSPLIALMKDQVDALNALGVPAARLDSSRTGEEVQAIYQSMDQGELKLLYVAPERLANERFLTRLSRLNISMMAVDEAHCVSEWGHNFRPDYLKLAQLAHTLNVGRVLALTATATPKVSEQICSNFGIAKQDHIQTGFYRPNLQIGVTPCTSEQRNQQLLELLELLNSRPAEPSIIYVTLQKTALQVADFLNRNGYRARPYHAGLKDEERSATQEAFMSGETPIVVATIAFGMGIDKSDIRAVYHYNLPKSLENYMQEIGRAGRDGEDSRCQLLACRDDLTVLENFTYGDTPDPESLAELVRWLCVQSSPFDLSTYELSQQFDVRPLVLNTLLTYLELEGVLASTAPFYTEYKLALTVPENELLERFDPARAEFLQRLFATGKAGRTWLTLKPREAAEQLGESQPRIIKALNYLEQQDLLEMKVAGLRQGYRMEQVPGDVEGLIDRMAEQFRMREERDIDRLQTVCDWAQSPGCLQQPLMQYFGETLEQACGRCSGCLGQTHELPPRHSQSVDLDVVREVMDQQHEALSQPRQLARFLCGITSPKASRARLGKQARFGALAEVPFTEVLAACEQL</sequence>
<dbReference type="InterPro" id="IPR027417">
    <property type="entry name" value="P-loop_NTPase"/>
</dbReference>
<evidence type="ECO:0000259" key="13">
    <source>
        <dbReference type="PROSITE" id="PS51192"/>
    </source>
</evidence>
<evidence type="ECO:0000256" key="5">
    <source>
        <dbReference type="ARBA" id="ARBA00022806"/>
    </source>
</evidence>
<keyword evidence="4 15" id="KW-0378">Hydrolase</keyword>
<evidence type="ECO:0000256" key="12">
    <source>
        <dbReference type="ARBA" id="ARBA00044550"/>
    </source>
</evidence>
<comment type="catalytic activity">
    <reaction evidence="9">
        <text>Couples ATP hydrolysis with the unwinding of duplex DNA by translocating in the 3'-5' direction.</text>
        <dbReference type="EC" id="5.6.2.4"/>
    </reaction>
</comment>
<dbReference type="GO" id="GO:0046872">
    <property type="term" value="F:metal ion binding"/>
    <property type="evidence" value="ECO:0007669"/>
    <property type="project" value="UniProtKB-KW"/>
</dbReference>
<evidence type="ECO:0000256" key="2">
    <source>
        <dbReference type="ARBA" id="ARBA00022723"/>
    </source>
</evidence>
<name>A0A4Z0W830_9GAMM</name>
<dbReference type="GO" id="GO:0043138">
    <property type="term" value="F:3'-5' DNA helicase activity"/>
    <property type="evidence" value="ECO:0007669"/>
    <property type="project" value="UniProtKB-EC"/>
</dbReference>
<dbReference type="Pfam" id="PF00271">
    <property type="entry name" value="Helicase_C"/>
    <property type="match status" value="1"/>
</dbReference>
<dbReference type="Pfam" id="PF00270">
    <property type="entry name" value="DEAD"/>
    <property type="match status" value="1"/>
</dbReference>
<accession>A0A4Z0W830</accession>
<dbReference type="GO" id="GO:0016787">
    <property type="term" value="F:hydrolase activity"/>
    <property type="evidence" value="ECO:0007669"/>
    <property type="project" value="UniProtKB-KW"/>
</dbReference>
<dbReference type="EC" id="5.6.2.4" evidence="10"/>
<dbReference type="FunFam" id="3.40.50.300:FF:000296">
    <property type="entry name" value="ATP-dependent DNA helicase RecQ"/>
    <property type="match status" value="1"/>
</dbReference>
<dbReference type="GO" id="GO:0006310">
    <property type="term" value="P:DNA recombination"/>
    <property type="evidence" value="ECO:0007669"/>
    <property type="project" value="InterPro"/>
</dbReference>
<evidence type="ECO:0000256" key="3">
    <source>
        <dbReference type="ARBA" id="ARBA00022741"/>
    </source>
</evidence>
<dbReference type="PANTHER" id="PTHR13710">
    <property type="entry name" value="DNA HELICASE RECQ FAMILY MEMBER"/>
    <property type="match status" value="1"/>
</dbReference>
<evidence type="ECO:0000256" key="11">
    <source>
        <dbReference type="ARBA" id="ARBA00044535"/>
    </source>
</evidence>
<dbReference type="InterPro" id="IPR014001">
    <property type="entry name" value="Helicase_ATP-bd"/>
</dbReference>
<dbReference type="RefSeq" id="WP_135483569.1">
    <property type="nucleotide sequence ID" value="NZ_SRMF01000004.1"/>
</dbReference>
<dbReference type="PROSITE" id="PS51192">
    <property type="entry name" value="HELICASE_ATP_BIND_1"/>
    <property type="match status" value="1"/>
</dbReference>
<dbReference type="InterPro" id="IPR032284">
    <property type="entry name" value="RecQ_Zn-bd"/>
</dbReference>
<feature type="domain" description="Helicase ATP-binding" evidence="13">
    <location>
        <begin position="29"/>
        <end position="197"/>
    </location>
</feature>
<keyword evidence="16" id="KW-1185">Reference proteome</keyword>
<evidence type="ECO:0000256" key="7">
    <source>
        <dbReference type="ARBA" id="ARBA00023125"/>
    </source>
</evidence>
<dbReference type="SMART" id="SM00490">
    <property type="entry name" value="HELICc"/>
    <property type="match status" value="1"/>
</dbReference>
<dbReference type="InterPro" id="IPR011545">
    <property type="entry name" value="DEAD/DEAH_box_helicase_dom"/>
</dbReference>
<dbReference type="AlphaFoldDB" id="A0A4Z0W830"/>
<organism evidence="15 16">
    <name type="scientific">Natronospirillum operosum</name>
    <dbReference type="NCBI Taxonomy" id="2759953"/>
    <lineage>
        <taxon>Bacteria</taxon>
        <taxon>Pseudomonadati</taxon>
        <taxon>Pseudomonadota</taxon>
        <taxon>Gammaproteobacteria</taxon>
        <taxon>Oceanospirillales</taxon>
        <taxon>Natronospirillaceae</taxon>
        <taxon>Natronospirillum</taxon>
    </lineage>
</organism>
<comment type="caution">
    <text evidence="15">The sequence shown here is derived from an EMBL/GenBank/DDBJ whole genome shotgun (WGS) entry which is preliminary data.</text>
</comment>
<keyword evidence="6" id="KW-0067">ATP-binding</keyword>
<protein>
    <recommendedName>
        <fullName evidence="11">ATP-dependent DNA helicase RecQ</fullName>
        <ecNumber evidence="10">5.6.2.4</ecNumber>
    </recommendedName>
    <alternativeName>
        <fullName evidence="12">DNA 3'-5' helicase RecQ</fullName>
    </alternativeName>
</protein>
<evidence type="ECO:0000313" key="15">
    <source>
        <dbReference type="EMBL" id="TGG92897.1"/>
    </source>
</evidence>
<evidence type="ECO:0000313" key="16">
    <source>
        <dbReference type="Proteomes" id="UP000297475"/>
    </source>
</evidence>
<dbReference type="GO" id="GO:0005737">
    <property type="term" value="C:cytoplasm"/>
    <property type="evidence" value="ECO:0007669"/>
    <property type="project" value="TreeGrafter"/>
</dbReference>
<reference evidence="15 16" key="1">
    <citation type="submission" date="2019-04" db="EMBL/GenBank/DDBJ databases">
        <title>Natronospirillum operosus gen. nov., sp. nov., a haloalkaliphilic satellite isolated from decaying biomass of laboratory culture of cyanobacterium Geitlerinema sp. and proposal of Natronospirillaceae fam. nov. and Saccharospirillaceae fam. nov.</title>
        <authorList>
            <person name="Kevbrin V."/>
            <person name="Boltyanskaya Y."/>
            <person name="Koziaeva V."/>
            <person name="Grouzdev D.S."/>
            <person name="Park M."/>
            <person name="Cho J."/>
        </authorList>
    </citation>
    <scope>NUCLEOTIDE SEQUENCE [LARGE SCALE GENOMIC DNA]</scope>
    <source>
        <strain evidence="15 16">G-116</strain>
    </source>
</reference>